<comment type="subcellular location">
    <subcellularLocation>
        <location evidence="1">Cell membrane</location>
        <topology evidence="1">Multi-pass membrane protein</topology>
    </subcellularLocation>
</comment>
<dbReference type="PANTHER" id="PTHR30086:SF14">
    <property type="entry name" value="HOMOSERINE_HOMOSERINE LACTONE EFFLUX PROTEIN"/>
    <property type="match status" value="1"/>
</dbReference>
<dbReference type="EMBL" id="JACHDB010000001">
    <property type="protein sequence ID" value="MBB5434205.1"/>
    <property type="molecule type" value="Genomic_DNA"/>
</dbReference>
<evidence type="ECO:0000256" key="6">
    <source>
        <dbReference type="SAM" id="Phobius"/>
    </source>
</evidence>
<dbReference type="AlphaFoldDB" id="A0A7W8QQR9"/>
<evidence type="ECO:0000256" key="1">
    <source>
        <dbReference type="ARBA" id="ARBA00004651"/>
    </source>
</evidence>
<keyword evidence="3 6" id="KW-0812">Transmembrane</keyword>
<dbReference type="Pfam" id="PF01810">
    <property type="entry name" value="LysE"/>
    <property type="match status" value="1"/>
</dbReference>
<feature type="transmembrane region" description="Helical" evidence="6">
    <location>
        <begin position="143"/>
        <end position="171"/>
    </location>
</feature>
<evidence type="ECO:0000256" key="2">
    <source>
        <dbReference type="ARBA" id="ARBA00022475"/>
    </source>
</evidence>
<dbReference type="GO" id="GO:0042970">
    <property type="term" value="F:homoserine transmembrane transporter activity"/>
    <property type="evidence" value="ECO:0007669"/>
    <property type="project" value="TreeGrafter"/>
</dbReference>
<comment type="caution">
    <text evidence="7">The sequence shown here is derived from an EMBL/GenBank/DDBJ whole genome shotgun (WGS) entry which is preliminary data.</text>
</comment>
<sequence length="205" mass="21412">MSIEFLLTSLIVVATPGTGALFTMAAGLARGARASAVAALACTIGTLPHAAAALTGLAALLHTSALAFQVLKYLGVAYLLYMAWTMLRDKGALTVPEDPEDDHRPFGRVIASGVLVNLLNPKLTIFFFAFLPQFADPAAADALVRMAALSGVFTGLTLVVFLGYGVFAAAVRSFIAARPRTLAWIRRSFAGAFAALGVQLALASR</sequence>
<evidence type="ECO:0000256" key="5">
    <source>
        <dbReference type="ARBA" id="ARBA00023136"/>
    </source>
</evidence>
<accession>A0A7W8QQR9</accession>
<feature type="transmembrane region" description="Helical" evidence="6">
    <location>
        <begin position="36"/>
        <end position="60"/>
    </location>
</feature>
<proteinExistence type="predicted"/>
<evidence type="ECO:0000256" key="4">
    <source>
        <dbReference type="ARBA" id="ARBA00022989"/>
    </source>
</evidence>
<reference evidence="7 8" key="1">
    <citation type="submission" date="2020-08" db="EMBL/GenBank/DDBJ databases">
        <title>Sequencing the genomes of 1000 actinobacteria strains.</title>
        <authorList>
            <person name="Klenk H.-P."/>
        </authorList>
    </citation>
    <scope>NUCLEOTIDE SEQUENCE [LARGE SCALE GENOMIC DNA]</scope>
    <source>
        <strain evidence="7 8">DSM 44551</strain>
    </source>
</reference>
<feature type="transmembrane region" description="Helical" evidence="6">
    <location>
        <begin position="66"/>
        <end position="87"/>
    </location>
</feature>
<protein>
    <submittedName>
        <fullName evidence="7">Threonine/homoserine/homoserine lactone efflux protein</fullName>
    </submittedName>
</protein>
<dbReference type="PANTHER" id="PTHR30086">
    <property type="entry name" value="ARGININE EXPORTER PROTEIN ARGO"/>
    <property type="match status" value="1"/>
</dbReference>
<evidence type="ECO:0000313" key="8">
    <source>
        <dbReference type="Proteomes" id="UP000572635"/>
    </source>
</evidence>
<evidence type="ECO:0000313" key="7">
    <source>
        <dbReference type="EMBL" id="MBB5434205.1"/>
    </source>
</evidence>
<evidence type="ECO:0000256" key="3">
    <source>
        <dbReference type="ARBA" id="ARBA00022692"/>
    </source>
</evidence>
<keyword evidence="8" id="KW-1185">Reference proteome</keyword>
<dbReference type="Proteomes" id="UP000572635">
    <property type="component" value="Unassembled WGS sequence"/>
</dbReference>
<dbReference type="GO" id="GO:0005886">
    <property type="term" value="C:plasma membrane"/>
    <property type="evidence" value="ECO:0007669"/>
    <property type="project" value="UniProtKB-SubCell"/>
</dbReference>
<organism evidence="7 8">
    <name type="scientific">Nocardiopsis composta</name>
    <dbReference type="NCBI Taxonomy" id="157465"/>
    <lineage>
        <taxon>Bacteria</taxon>
        <taxon>Bacillati</taxon>
        <taxon>Actinomycetota</taxon>
        <taxon>Actinomycetes</taxon>
        <taxon>Streptosporangiales</taxon>
        <taxon>Nocardiopsidaceae</taxon>
        <taxon>Nocardiopsis</taxon>
    </lineage>
</organism>
<keyword evidence="2" id="KW-1003">Cell membrane</keyword>
<dbReference type="InterPro" id="IPR001123">
    <property type="entry name" value="LeuE-type"/>
</dbReference>
<feature type="transmembrane region" description="Helical" evidence="6">
    <location>
        <begin position="6"/>
        <end position="29"/>
    </location>
</feature>
<dbReference type="RefSeq" id="WP_184394627.1">
    <property type="nucleotide sequence ID" value="NZ_BAAAJD010000021.1"/>
</dbReference>
<keyword evidence="4 6" id="KW-1133">Transmembrane helix</keyword>
<name>A0A7W8QQR9_9ACTN</name>
<keyword evidence="5 6" id="KW-0472">Membrane</keyword>
<feature type="transmembrane region" description="Helical" evidence="6">
    <location>
        <begin position="108"/>
        <end position="131"/>
    </location>
</feature>
<gene>
    <name evidence="7" type="ORF">HDA36_004289</name>
</gene>
<dbReference type="PIRSF" id="PIRSF006324">
    <property type="entry name" value="LeuE"/>
    <property type="match status" value="1"/>
</dbReference>